<evidence type="ECO:0000313" key="2">
    <source>
        <dbReference type="EMBL" id="KXN64645.1"/>
    </source>
</evidence>
<feature type="domain" description="Vps52 C-terminal" evidence="1">
    <location>
        <begin position="4"/>
        <end position="195"/>
    </location>
</feature>
<protein>
    <submittedName>
        <fullName evidence="2">Vps52-domain-containing protein</fullName>
    </submittedName>
</protein>
<evidence type="ECO:0000259" key="1">
    <source>
        <dbReference type="Pfam" id="PF20655"/>
    </source>
</evidence>
<reference evidence="2 3" key="1">
    <citation type="journal article" date="2015" name="Genome Biol. Evol.">
        <title>Phylogenomic analyses indicate that early fungi evolved digesting cell walls of algal ancestors of land plants.</title>
        <authorList>
            <person name="Chang Y."/>
            <person name="Wang S."/>
            <person name="Sekimoto S."/>
            <person name="Aerts A.L."/>
            <person name="Choi C."/>
            <person name="Clum A."/>
            <person name="LaButti K.M."/>
            <person name="Lindquist E.A."/>
            <person name="Yee Ngan C."/>
            <person name="Ohm R.A."/>
            <person name="Salamov A.A."/>
            <person name="Grigoriev I.V."/>
            <person name="Spatafora J.W."/>
            <person name="Berbee M.L."/>
        </authorList>
    </citation>
    <scope>NUCLEOTIDE SEQUENCE [LARGE SCALE GENOMIC DNA]</scope>
    <source>
        <strain evidence="2 3">NRRL 28638</strain>
    </source>
</reference>
<dbReference type="GO" id="GO:0042147">
    <property type="term" value="P:retrograde transport, endosome to Golgi"/>
    <property type="evidence" value="ECO:0007669"/>
    <property type="project" value="TreeGrafter"/>
</dbReference>
<sequence>MSDVIFKKVFESVFKIGLDFIKTLLDNNHDIIGQLICIQLNLEFQTQLKEFKIELEEFYFNDLRILIWPSIQSSINAHIHSLRRLGSGLNSVDVESHHHHFITRRYSEFSLSLLILNQRQEDQMLTNSLYRLKSEFLNFLQIYQQKIKLIKNKFIFLINNYNLILINYQDYLNLNLVKVEYQIIESLLNQNIEEFINEEINYNFNDLVALMEPIIDGKISVEQISAGIKIILIQIIKLIIINFR</sequence>
<dbReference type="PANTHER" id="PTHR14190:SF7">
    <property type="entry name" value="VACUOLAR PROTEIN SORTING-ASSOCIATED PROTEIN 52 HOMOLOG"/>
    <property type="match status" value="1"/>
</dbReference>
<organism evidence="2 3">
    <name type="scientific">Conidiobolus coronatus (strain ATCC 28846 / CBS 209.66 / NRRL 28638)</name>
    <name type="common">Delacroixia coronata</name>
    <dbReference type="NCBI Taxonomy" id="796925"/>
    <lineage>
        <taxon>Eukaryota</taxon>
        <taxon>Fungi</taxon>
        <taxon>Fungi incertae sedis</taxon>
        <taxon>Zoopagomycota</taxon>
        <taxon>Entomophthoromycotina</taxon>
        <taxon>Entomophthoromycetes</taxon>
        <taxon>Entomophthorales</taxon>
        <taxon>Ancylistaceae</taxon>
        <taxon>Conidiobolus</taxon>
    </lineage>
</organism>
<dbReference type="GO" id="GO:0019905">
    <property type="term" value="F:syntaxin binding"/>
    <property type="evidence" value="ECO:0007669"/>
    <property type="project" value="TreeGrafter"/>
</dbReference>
<dbReference type="GO" id="GO:0000938">
    <property type="term" value="C:GARP complex"/>
    <property type="evidence" value="ECO:0007669"/>
    <property type="project" value="TreeGrafter"/>
</dbReference>
<dbReference type="GO" id="GO:0006896">
    <property type="term" value="P:Golgi to vacuole transport"/>
    <property type="evidence" value="ECO:0007669"/>
    <property type="project" value="TreeGrafter"/>
</dbReference>
<gene>
    <name evidence="2" type="ORF">CONCODRAFT_14171</name>
</gene>
<dbReference type="PANTHER" id="PTHR14190">
    <property type="entry name" value="SUPPRESSOR OF ACTIN MUTATIONS 2/VACUOLAR PROTEIN SORTING 52"/>
    <property type="match status" value="1"/>
</dbReference>
<name>A0A137NPH8_CONC2</name>
<keyword evidence="3" id="KW-1185">Reference proteome</keyword>
<dbReference type="AlphaFoldDB" id="A0A137NPH8"/>
<dbReference type="EMBL" id="KQ965318">
    <property type="protein sequence ID" value="KXN64645.1"/>
    <property type="molecule type" value="Genomic_DNA"/>
</dbReference>
<dbReference type="InterPro" id="IPR007258">
    <property type="entry name" value="Vps52"/>
</dbReference>
<dbReference type="GO" id="GO:0005829">
    <property type="term" value="C:cytosol"/>
    <property type="evidence" value="ECO:0007669"/>
    <property type="project" value="GOC"/>
</dbReference>
<accession>A0A137NPH8</accession>
<dbReference type="Pfam" id="PF20655">
    <property type="entry name" value="Vps52_C"/>
    <property type="match status" value="1"/>
</dbReference>
<dbReference type="OrthoDB" id="19482at2759"/>
<dbReference type="GO" id="GO:0032456">
    <property type="term" value="P:endocytic recycling"/>
    <property type="evidence" value="ECO:0007669"/>
    <property type="project" value="TreeGrafter"/>
</dbReference>
<proteinExistence type="predicted"/>
<dbReference type="Proteomes" id="UP000070444">
    <property type="component" value="Unassembled WGS sequence"/>
</dbReference>
<evidence type="ECO:0000313" key="3">
    <source>
        <dbReference type="Proteomes" id="UP000070444"/>
    </source>
</evidence>
<dbReference type="InterPro" id="IPR048361">
    <property type="entry name" value="Vps52_C"/>
</dbReference>
<dbReference type="STRING" id="796925.A0A137NPH8"/>